<dbReference type="Gene3D" id="2.60.120.340">
    <property type="entry name" value="Nucleoplasmin core domain"/>
    <property type="match status" value="1"/>
</dbReference>
<dbReference type="GO" id="GO:0045944">
    <property type="term" value="P:positive regulation of transcription by RNA polymerase II"/>
    <property type="evidence" value="ECO:0007669"/>
    <property type="project" value="TreeGrafter"/>
</dbReference>
<proteinExistence type="inferred from homology"/>
<dbReference type="GO" id="GO:0005737">
    <property type="term" value="C:cytoplasm"/>
    <property type="evidence" value="ECO:0007669"/>
    <property type="project" value="UniProtKB-SubCell"/>
</dbReference>
<evidence type="ECO:0000256" key="5">
    <source>
        <dbReference type="ARBA" id="ARBA00020749"/>
    </source>
</evidence>
<dbReference type="FunFam" id="1.10.10.2100:FF:000002">
    <property type="entry name" value="cell growth-regulating nucleolar protein-like"/>
    <property type="match status" value="1"/>
</dbReference>
<dbReference type="AlphaFoldDB" id="A0A6P7X033"/>
<evidence type="ECO:0000256" key="11">
    <source>
        <dbReference type="SAM" id="MobiDB-lite"/>
    </source>
</evidence>
<dbReference type="GO" id="GO:0042273">
    <property type="term" value="P:ribosomal large subunit biogenesis"/>
    <property type="evidence" value="ECO:0007669"/>
    <property type="project" value="TreeGrafter"/>
</dbReference>
<comment type="similarity">
    <text evidence="4">Belongs to the nucleoplasmin family.</text>
</comment>
<dbReference type="GO" id="GO:0042393">
    <property type="term" value="F:histone binding"/>
    <property type="evidence" value="ECO:0007669"/>
    <property type="project" value="TreeGrafter"/>
</dbReference>
<dbReference type="GO" id="GO:0005730">
    <property type="term" value="C:nucleolus"/>
    <property type="evidence" value="ECO:0007669"/>
    <property type="project" value="UniProtKB-SubCell"/>
</dbReference>
<dbReference type="GO" id="GO:0006338">
    <property type="term" value="P:chromatin remodeling"/>
    <property type="evidence" value="ECO:0007669"/>
    <property type="project" value="TreeGrafter"/>
</dbReference>
<dbReference type="SUPFAM" id="SSF69203">
    <property type="entry name" value="Nucleoplasmin-like core domain"/>
    <property type="match status" value="1"/>
</dbReference>
<evidence type="ECO:0000259" key="13">
    <source>
        <dbReference type="Pfam" id="PF16276"/>
    </source>
</evidence>
<name>A0A6P7X033_9AMPH</name>
<evidence type="ECO:0000256" key="4">
    <source>
        <dbReference type="ARBA" id="ARBA00010744"/>
    </source>
</evidence>
<evidence type="ECO:0000256" key="9">
    <source>
        <dbReference type="ARBA" id="ARBA00023186"/>
    </source>
</evidence>
<keyword evidence="14" id="KW-1185">Reference proteome</keyword>
<dbReference type="InterPro" id="IPR004301">
    <property type="entry name" value="Nucleoplasmin"/>
</dbReference>
<sequence length="294" mass="32584">MAEDPGRREAHVSIFGCQLTLDKNEYRFNGEGDSMTQQLVLQTVCLGADASDDLHRVEVEAANSQGKLTKVQLVALKSSILTTVSLAGFAVTPPVSFRLKSGSGPVHISGHHFISQENSEEEEEENNTSPIKKPSKHQAPQGLLLPSPKKLKFEDDSEDESEEEKKASEDEEKQRSPVKVSSKTVKEIQSTKRKSSSIENCKSEKLLPALSKEKSKTFDLTKKEKEKAKTPSAPKPPPSLSDIKVRLKSMSDKGQSLPKTEQKFENFLKSSFKLEDKKAAKELWAFTQSLKGDK</sequence>
<dbReference type="GO" id="GO:0005813">
    <property type="term" value="C:centrosome"/>
    <property type="evidence" value="ECO:0007669"/>
    <property type="project" value="TreeGrafter"/>
</dbReference>
<evidence type="ECO:0000259" key="12">
    <source>
        <dbReference type="Pfam" id="PF03066"/>
    </source>
</evidence>
<reference evidence="15" key="1">
    <citation type="submission" date="2025-08" db="UniProtKB">
        <authorList>
            <consortium name="RefSeq"/>
        </authorList>
    </citation>
    <scope>IDENTIFICATION</scope>
</reference>
<dbReference type="Pfam" id="PF16276">
    <property type="entry name" value="NPM1-C"/>
    <property type="match status" value="1"/>
</dbReference>
<evidence type="ECO:0000256" key="1">
    <source>
        <dbReference type="ARBA" id="ARBA00004496"/>
    </source>
</evidence>
<evidence type="ECO:0000256" key="2">
    <source>
        <dbReference type="ARBA" id="ARBA00004604"/>
    </source>
</evidence>
<evidence type="ECO:0000256" key="3">
    <source>
        <dbReference type="ARBA" id="ARBA00004642"/>
    </source>
</evidence>
<dbReference type="KEGG" id="muo:115461211"/>
<dbReference type="Proteomes" id="UP000515156">
    <property type="component" value="Chromosome 2"/>
</dbReference>
<gene>
    <name evidence="15" type="primary">LOC115461211</name>
</gene>
<organism evidence="14 15">
    <name type="scientific">Microcaecilia unicolor</name>
    <dbReference type="NCBI Taxonomy" id="1415580"/>
    <lineage>
        <taxon>Eukaryota</taxon>
        <taxon>Metazoa</taxon>
        <taxon>Chordata</taxon>
        <taxon>Craniata</taxon>
        <taxon>Vertebrata</taxon>
        <taxon>Euteleostomi</taxon>
        <taxon>Amphibia</taxon>
        <taxon>Gymnophiona</taxon>
        <taxon>Siphonopidae</taxon>
        <taxon>Microcaecilia</taxon>
    </lineage>
</organism>
<dbReference type="Pfam" id="PF03066">
    <property type="entry name" value="Nucleoplasmin"/>
    <property type="match status" value="1"/>
</dbReference>
<keyword evidence="9" id="KW-0143">Chaperone</keyword>
<evidence type="ECO:0000313" key="15">
    <source>
        <dbReference type="RefSeq" id="XP_030046741.1"/>
    </source>
</evidence>
<dbReference type="GO" id="GO:0003682">
    <property type="term" value="F:chromatin binding"/>
    <property type="evidence" value="ECO:0007669"/>
    <property type="project" value="TreeGrafter"/>
</dbReference>
<dbReference type="RefSeq" id="XP_030046741.1">
    <property type="nucleotide sequence ID" value="XM_030190881.1"/>
</dbReference>
<comment type="subcellular location">
    <subcellularLocation>
        <location evidence="1">Cytoplasm</location>
    </subcellularLocation>
    <subcellularLocation>
        <location evidence="2">Nucleus</location>
        <location evidence="2">Nucleolus</location>
    </subcellularLocation>
    <subcellularLocation>
        <location evidence="3">Nucleus</location>
        <location evidence="3">Nucleoplasm</location>
    </subcellularLocation>
</comment>
<dbReference type="GO" id="GO:1990904">
    <property type="term" value="C:ribonucleoprotein complex"/>
    <property type="evidence" value="ECO:0007669"/>
    <property type="project" value="TreeGrafter"/>
</dbReference>
<evidence type="ECO:0000256" key="6">
    <source>
        <dbReference type="ARBA" id="ARBA00022490"/>
    </source>
</evidence>
<feature type="compositionally biased region" description="Basic and acidic residues" evidence="11">
    <location>
        <begin position="201"/>
        <end position="229"/>
    </location>
</feature>
<evidence type="ECO:0000256" key="8">
    <source>
        <dbReference type="ARBA" id="ARBA00022884"/>
    </source>
</evidence>
<dbReference type="GO" id="GO:0000055">
    <property type="term" value="P:ribosomal large subunit export from nucleus"/>
    <property type="evidence" value="ECO:0007669"/>
    <property type="project" value="TreeGrafter"/>
</dbReference>
<dbReference type="PANTHER" id="PTHR22747">
    <property type="entry name" value="NUCLEOPLASMIN"/>
    <property type="match status" value="1"/>
</dbReference>
<keyword evidence="8" id="KW-0694">RNA-binding</keyword>
<feature type="compositionally biased region" description="Basic and acidic residues" evidence="11">
    <location>
        <begin position="163"/>
        <end position="175"/>
    </location>
</feature>
<dbReference type="GO" id="GO:0003723">
    <property type="term" value="F:RNA binding"/>
    <property type="evidence" value="ECO:0007669"/>
    <property type="project" value="UniProtKB-KW"/>
</dbReference>
<dbReference type="OrthoDB" id="9946910at2759"/>
<keyword evidence="7" id="KW-0597">Phosphoprotein</keyword>
<feature type="domain" description="Nucleoplasmin core" evidence="12">
    <location>
        <begin position="14"/>
        <end position="114"/>
    </location>
</feature>
<evidence type="ECO:0000313" key="14">
    <source>
        <dbReference type="Proteomes" id="UP000515156"/>
    </source>
</evidence>
<feature type="domain" description="Nucleophosmin C-terminal" evidence="13">
    <location>
        <begin position="242"/>
        <end position="289"/>
    </location>
</feature>
<protein>
    <recommendedName>
        <fullName evidence="5">Nucleophosmin</fullName>
    </recommendedName>
</protein>
<accession>A0A6P7X033</accession>
<dbReference type="Gene3D" id="1.10.10.2100">
    <property type="match status" value="1"/>
</dbReference>
<dbReference type="InterPro" id="IPR036824">
    <property type="entry name" value="Nucleoplasmin_core_dom_sf"/>
</dbReference>
<dbReference type="GeneID" id="115461211"/>
<evidence type="ECO:0000256" key="10">
    <source>
        <dbReference type="ARBA" id="ARBA00023242"/>
    </source>
</evidence>
<keyword evidence="6" id="KW-0963">Cytoplasm</keyword>
<dbReference type="InParanoid" id="A0A6P7X033"/>
<dbReference type="GO" id="GO:0042274">
    <property type="term" value="P:ribosomal small subunit biogenesis"/>
    <property type="evidence" value="ECO:0007669"/>
    <property type="project" value="TreeGrafter"/>
</dbReference>
<dbReference type="GO" id="GO:0000056">
    <property type="term" value="P:ribosomal small subunit export from nucleus"/>
    <property type="evidence" value="ECO:0007669"/>
    <property type="project" value="TreeGrafter"/>
</dbReference>
<dbReference type="InterPro" id="IPR032569">
    <property type="entry name" value="NPM1_C"/>
</dbReference>
<feature type="region of interest" description="Disordered" evidence="11">
    <location>
        <begin position="108"/>
        <end position="242"/>
    </location>
</feature>
<dbReference type="GO" id="GO:0005654">
    <property type="term" value="C:nucleoplasm"/>
    <property type="evidence" value="ECO:0007669"/>
    <property type="project" value="UniProtKB-SubCell"/>
</dbReference>
<dbReference type="PANTHER" id="PTHR22747:SF28">
    <property type="entry name" value="NUCLEOPHOSMIN"/>
    <property type="match status" value="1"/>
</dbReference>
<dbReference type="GO" id="GO:0010824">
    <property type="term" value="P:regulation of centrosome duplication"/>
    <property type="evidence" value="ECO:0007669"/>
    <property type="project" value="TreeGrafter"/>
</dbReference>
<evidence type="ECO:0000256" key="7">
    <source>
        <dbReference type="ARBA" id="ARBA00022553"/>
    </source>
</evidence>
<dbReference type="FunFam" id="2.60.120.340:FF:000007">
    <property type="entry name" value="Nucleophosmin 1a"/>
    <property type="match status" value="1"/>
</dbReference>
<keyword evidence="10" id="KW-0539">Nucleus</keyword>
<dbReference type="InterPro" id="IPR024057">
    <property type="entry name" value="Nucleoplasmin_core_dom"/>
</dbReference>